<dbReference type="AlphaFoldDB" id="A0A1I0SR37"/>
<dbReference type="RefSeq" id="WP_156116949.1">
    <property type="nucleotide sequence ID" value="NZ_FOJO01000002.1"/>
</dbReference>
<organism evidence="1 2">
    <name type="scientific">Paracoccus halophilus</name>
    <dbReference type="NCBI Taxonomy" id="376733"/>
    <lineage>
        <taxon>Bacteria</taxon>
        <taxon>Pseudomonadati</taxon>
        <taxon>Pseudomonadota</taxon>
        <taxon>Alphaproteobacteria</taxon>
        <taxon>Rhodobacterales</taxon>
        <taxon>Paracoccaceae</taxon>
        <taxon>Paracoccus</taxon>
    </lineage>
</organism>
<evidence type="ECO:0008006" key="3">
    <source>
        <dbReference type="Google" id="ProtNLM"/>
    </source>
</evidence>
<reference evidence="1 2" key="1">
    <citation type="submission" date="2016-10" db="EMBL/GenBank/DDBJ databases">
        <authorList>
            <person name="de Groot N.N."/>
        </authorList>
    </citation>
    <scope>NUCLEOTIDE SEQUENCE [LARGE SCALE GENOMIC DNA]</scope>
    <source>
        <strain evidence="1 2">CGMCC 1.6117</strain>
    </source>
</reference>
<gene>
    <name evidence="1" type="ORF">SAMN04487972_102103</name>
</gene>
<protein>
    <recommendedName>
        <fullName evidence="3">DUF1127 domain-containing protein</fullName>
    </recommendedName>
</protein>
<evidence type="ECO:0000313" key="1">
    <source>
        <dbReference type="EMBL" id="SFA41226.1"/>
    </source>
</evidence>
<sequence>MNIIRSALRALRAAVSVVSDLKQNNTPSERELRRLGISKSDFEGARLQ</sequence>
<evidence type="ECO:0000313" key="2">
    <source>
        <dbReference type="Proteomes" id="UP000182312"/>
    </source>
</evidence>
<dbReference type="EMBL" id="FOJO01000002">
    <property type="protein sequence ID" value="SFA41226.1"/>
    <property type="molecule type" value="Genomic_DNA"/>
</dbReference>
<accession>A0A1I0SR37</accession>
<dbReference type="Proteomes" id="UP000182312">
    <property type="component" value="Unassembled WGS sequence"/>
</dbReference>
<proteinExistence type="predicted"/>
<name>A0A1I0SR37_9RHOB</name>